<keyword evidence="11" id="KW-1185">Reference proteome</keyword>
<dbReference type="CDD" id="cd11368">
    <property type="entry name" value="RNase_PH_RRP45"/>
    <property type="match status" value="1"/>
</dbReference>
<dbReference type="InterPro" id="IPR020568">
    <property type="entry name" value="Ribosomal_Su5_D2-typ_SF"/>
</dbReference>
<dbReference type="STRING" id="1280837.A0A316VD95"/>
<evidence type="ECO:0000256" key="1">
    <source>
        <dbReference type="ARBA" id="ARBA00004123"/>
    </source>
</evidence>
<evidence type="ECO:0000256" key="7">
    <source>
        <dbReference type="SAM" id="MobiDB-lite"/>
    </source>
</evidence>
<dbReference type="GO" id="GO:0005840">
    <property type="term" value="C:ribosome"/>
    <property type="evidence" value="ECO:0007669"/>
    <property type="project" value="UniProtKB-KW"/>
</dbReference>
<keyword evidence="5" id="KW-0694">RNA-binding</keyword>
<accession>A0A316VD95</accession>
<evidence type="ECO:0000256" key="3">
    <source>
        <dbReference type="ARBA" id="ARBA00006678"/>
    </source>
</evidence>
<dbReference type="GO" id="GO:0000467">
    <property type="term" value="P:exonucleolytic trimming to generate mature 3'-end of 5.8S rRNA from tricistronic rRNA transcript (SSU-rRNA, 5.8S rRNA, LSU-rRNA)"/>
    <property type="evidence" value="ECO:0007669"/>
    <property type="project" value="TreeGrafter"/>
</dbReference>
<comment type="similarity">
    <text evidence="3">Belongs to the RNase PH family.</text>
</comment>
<organism evidence="10 11">
    <name type="scientific">Meira miltonrushii</name>
    <dbReference type="NCBI Taxonomy" id="1280837"/>
    <lineage>
        <taxon>Eukaryota</taxon>
        <taxon>Fungi</taxon>
        <taxon>Dikarya</taxon>
        <taxon>Basidiomycota</taxon>
        <taxon>Ustilaginomycotina</taxon>
        <taxon>Exobasidiomycetes</taxon>
        <taxon>Exobasidiales</taxon>
        <taxon>Brachybasidiaceae</taxon>
        <taxon>Meira</taxon>
    </lineage>
</organism>
<dbReference type="Gene3D" id="3.30.230.70">
    <property type="entry name" value="GHMP Kinase, N-terminal domain"/>
    <property type="match status" value="1"/>
</dbReference>
<reference evidence="10 11" key="1">
    <citation type="journal article" date="2018" name="Mol. Biol. Evol.">
        <title>Broad Genomic Sampling Reveals a Smut Pathogenic Ancestry of the Fungal Clade Ustilaginomycotina.</title>
        <authorList>
            <person name="Kijpornyongpan T."/>
            <person name="Mondo S.J."/>
            <person name="Barry K."/>
            <person name="Sandor L."/>
            <person name="Lee J."/>
            <person name="Lipzen A."/>
            <person name="Pangilinan J."/>
            <person name="LaButti K."/>
            <person name="Hainaut M."/>
            <person name="Henrissat B."/>
            <person name="Grigoriev I.V."/>
            <person name="Spatafora J.W."/>
            <person name="Aime M.C."/>
        </authorList>
    </citation>
    <scope>NUCLEOTIDE SEQUENCE [LARGE SCALE GENOMIC DNA]</scope>
    <source>
        <strain evidence="10 11">MCA 3882</strain>
    </source>
</reference>
<proteinExistence type="inferred from homology"/>
<dbReference type="FunCoup" id="A0A316VD95">
    <property type="interactions" value="582"/>
</dbReference>
<dbReference type="InterPro" id="IPR015847">
    <property type="entry name" value="ExoRNase_PH_dom2"/>
</dbReference>
<evidence type="ECO:0000313" key="10">
    <source>
        <dbReference type="EMBL" id="PWN33455.1"/>
    </source>
</evidence>
<dbReference type="GO" id="GO:0034473">
    <property type="term" value="P:U1 snRNA 3'-end processing"/>
    <property type="evidence" value="ECO:0007669"/>
    <property type="project" value="TreeGrafter"/>
</dbReference>
<dbReference type="InterPro" id="IPR050590">
    <property type="entry name" value="Exosome_comp_Rrp42_subfam"/>
</dbReference>
<dbReference type="PANTHER" id="PTHR11097:SF14">
    <property type="entry name" value="EXOSOME COMPLEX COMPONENT RRP45"/>
    <property type="match status" value="1"/>
</dbReference>
<dbReference type="PANTHER" id="PTHR11097">
    <property type="entry name" value="EXOSOME COMPLEX EXONUCLEASE RIBOSOMAL RNA PROCESSING PROTEIN"/>
    <property type="match status" value="1"/>
</dbReference>
<dbReference type="GO" id="GO:0000176">
    <property type="term" value="C:nuclear exosome (RNase complex)"/>
    <property type="evidence" value="ECO:0007669"/>
    <property type="project" value="TreeGrafter"/>
</dbReference>
<keyword evidence="4" id="KW-0963">Cytoplasm</keyword>
<keyword evidence="10" id="KW-0687">Ribonucleoprotein</keyword>
<evidence type="ECO:0000256" key="2">
    <source>
        <dbReference type="ARBA" id="ARBA00004496"/>
    </source>
</evidence>
<dbReference type="Pfam" id="PF01138">
    <property type="entry name" value="RNase_PH"/>
    <property type="match status" value="1"/>
</dbReference>
<evidence type="ECO:0000259" key="8">
    <source>
        <dbReference type="Pfam" id="PF01138"/>
    </source>
</evidence>
<evidence type="ECO:0000259" key="9">
    <source>
        <dbReference type="Pfam" id="PF03725"/>
    </source>
</evidence>
<dbReference type="GO" id="GO:0071028">
    <property type="term" value="P:nuclear mRNA surveillance"/>
    <property type="evidence" value="ECO:0007669"/>
    <property type="project" value="TreeGrafter"/>
</dbReference>
<dbReference type="InterPro" id="IPR036345">
    <property type="entry name" value="ExoRNase_PH_dom2_sf"/>
</dbReference>
<comment type="subcellular location">
    <subcellularLocation>
        <location evidence="2">Cytoplasm</location>
    </subcellularLocation>
    <subcellularLocation>
        <location evidence="1">Nucleus</location>
    </subcellularLocation>
</comment>
<dbReference type="SUPFAM" id="SSF55666">
    <property type="entry name" value="Ribonuclease PH domain 2-like"/>
    <property type="match status" value="1"/>
</dbReference>
<dbReference type="SUPFAM" id="SSF54211">
    <property type="entry name" value="Ribosomal protein S5 domain 2-like"/>
    <property type="match status" value="1"/>
</dbReference>
<sequence>MVAPGNVLEPSITETTFVKQALLESIRPDGRSLLESRPISVRFGGELGWVEVTLGSPHSTFSTSTAKTTRVVVSTHATLVAPRPERPYEGFVDVRAEIQPIAANQFERGRANEEEILFERGLDRAIRRGEVVDREALCVVAGQKVWNIALTVHLLSAQGAALDAAVLACMIALRHFRRPDTSVSSGSQALQKPTKGRKPIFDQQNKPKIIIHDTSERVPVPLALHHHPLSVSFAIFDPAHMTSSFVSGVGASANPTAGGNTTATDDDDDSHVIILADPSPIETTLCTSKLLVVANVQGEVCVLDKSGGRPLSESVVNRVIGLARVRVKELNETMEKALKKDSAQRVIEVV</sequence>
<dbReference type="InParanoid" id="A0A316VD95"/>
<dbReference type="GeneID" id="37024362"/>
<protein>
    <submittedName>
        <fullName evidence="10">Ribosomal protein S5 domain 2-like protein</fullName>
    </submittedName>
</protein>
<dbReference type="InterPro" id="IPR033100">
    <property type="entry name" value="Rrp45"/>
</dbReference>
<keyword evidence="6" id="KW-0539">Nucleus</keyword>
<evidence type="ECO:0000256" key="6">
    <source>
        <dbReference type="ARBA" id="ARBA00023242"/>
    </source>
</evidence>
<dbReference type="Proteomes" id="UP000245771">
    <property type="component" value="Unassembled WGS sequence"/>
</dbReference>
<feature type="domain" description="Exoribonuclease phosphorolytic" evidence="9">
    <location>
        <begin position="269"/>
        <end position="324"/>
    </location>
</feature>
<dbReference type="EMBL" id="KZ819604">
    <property type="protein sequence ID" value="PWN33455.1"/>
    <property type="molecule type" value="Genomic_DNA"/>
</dbReference>
<dbReference type="AlphaFoldDB" id="A0A316VD95"/>
<dbReference type="GO" id="GO:0071035">
    <property type="term" value="P:nuclear polyadenylation-dependent rRNA catabolic process"/>
    <property type="evidence" value="ECO:0007669"/>
    <property type="project" value="TreeGrafter"/>
</dbReference>
<dbReference type="GO" id="GO:0000177">
    <property type="term" value="C:cytoplasmic exosome (RNase complex)"/>
    <property type="evidence" value="ECO:0007669"/>
    <property type="project" value="TreeGrafter"/>
</dbReference>
<feature type="domain" description="Exoribonuclease phosphorolytic" evidence="8">
    <location>
        <begin position="35"/>
        <end position="179"/>
    </location>
</feature>
<dbReference type="GO" id="GO:0071038">
    <property type="term" value="P:TRAMP-dependent tRNA surveillance pathway"/>
    <property type="evidence" value="ECO:0007669"/>
    <property type="project" value="TreeGrafter"/>
</dbReference>
<dbReference type="GO" id="GO:0034476">
    <property type="term" value="P:U5 snRNA 3'-end processing"/>
    <property type="evidence" value="ECO:0007669"/>
    <property type="project" value="TreeGrafter"/>
</dbReference>
<dbReference type="GO" id="GO:0016075">
    <property type="term" value="P:rRNA catabolic process"/>
    <property type="evidence" value="ECO:0007669"/>
    <property type="project" value="TreeGrafter"/>
</dbReference>
<keyword evidence="10" id="KW-0689">Ribosomal protein</keyword>
<dbReference type="InterPro" id="IPR027408">
    <property type="entry name" value="PNPase/RNase_PH_dom_sf"/>
</dbReference>
<dbReference type="GO" id="GO:0035925">
    <property type="term" value="F:mRNA 3'-UTR AU-rich region binding"/>
    <property type="evidence" value="ECO:0007669"/>
    <property type="project" value="TreeGrafter"/>
</dbReference>
<gene>
    <name evidence="10" type="ORF">FA14DRAFT_62438</name>
</gene>
<dbReference type="InterPro" id="IPR001247">
    <property type="entry name" value="ExoRNase_PH_dom1"/>
</dbReference>
<dbReference type="Pfam" id="PF03725">
    <property type="entry name" value="RNase_PH_C"/>
    <property type="match status" value="1"/>
</dbReference>
<feature type="region of interest" description="Disordered" evidence="7">
    <location>
        <begin position="180"/>
        <end position="203"/>
    </location>
</feature>
<evidence type="ECO:0000313" key="11">
    <source>
        <dbReference type="Proteomes" id="UP000245771"/>
    </source>
</evidence>
<evidence type="ECO:0000256" key="5">
    <source>
        <dbReference type="ARBA" id="ARBA00022884"/>
    </source>
</evidence>
<dbReference type="GO" id="GO:0034475">
    <property type="term" value="P:U4 snRNA 3'-end processing"/>
    <property type="evidence" value="ECO:0007669"/>
    <property type="project" value="TreeGrafter"/>
</dbReference>
<dbReference type="OrthoDB" id="10264038at2759"/>
<name>A0A316VD95_9BASI</name>
<evidence type="ECO:0000256" key="4">
    <source>
        <dbReference type="ARBA" id="ARBA00022490"/>
    </source>
</evidence>
<feature type="compositionally biased region" description="Polar residues" evidence="7">
    <location>
        <begin position="181"/>
        <end position="191"/>
    </location>
</feature>
<dbReference type="RefSeq" id="XP_025353757.1">
    <property type="nucleotide sequence ID" value="XM_025502581.1"/>
</dbReference>